<evidence type="ECO:0000256" key="5">
    <source>
        <dbReference type="ARBA" id="ARBA00023043"/>
    </source>
</evidence>
<keyword evidence="10" id="KW-1185">Reference proteome</keyword>
<sequence length="319" mass="35465">MAYNHPDKYPRFLAYNTTGFIASLSIILLLITGLPFKNRFFMWILTLIMWVAITSMALTYGISVNILKPSEGIDGKGIVTPVCGSTLTLWCGVMALLLLGQSIRLLIIKFLLTSTAIEINAQNAHGYTALDVLSQSPRDLRDMEIKENLRNAGASRIEDTIAYSRDIVDVYPMTQPQAADSSSKQEVAKHKHTDWLGRKRSALMIVASLIATVAFQSSLSPPGGVWQDDYLVDSNGNPVKDPHNAGKSVMAYGSPTEYGQVLDFQHNRIPFIVEHNSVTRQRITPETTWMDVESNGDHMDRNHSADCNVHFSIDTHDPE</sequence>
<dbReference type="EMBL" id="JBBPBK010000012">
    <property type="protein sequence ID" value="KAK9273484.1"/>
    <property type="molecule type" value="Genomic_DNA"/>
</dbReference>
<feature type="transmembrane region" description="Helical" evidence="7">
    <location>
        <begin position="12"/>
        <end position="31"/>
    </location>
</feature>
<comment type="caution">
    <text evidence="9">The sequence shown here is derived from an EMBL/GenBank/DDBJ whole genome shotgun (WGS) entry which is preliminary data.</text>
</comment>
<evidence type="ECO:0000256" key="3">
    <source>
        <dbReference type="ARBA" id="ARBA00022737"/>
    </source>
</evidence>
<evidence type="ECO:0000313" key="10">
    <source>
        <dbReference type="Proteomes" id="UP001415857"/>
    </source>
</evidence>
<dbReference type="InterPro" id="IPR026961">
    <property type="entry name" value="PGG_dom"/>
</dbReference>
<evidence type="ECO:0000256" key="4">
    <source>
        <dbReference type="ARBA" id="ARBA00022989"/>
    </source>
</evidence>
<comment type="subcellular location">
    <subcellularLocation>
        <location evidence="1">Membrane</location>
        <topology evidence="1">Multi-pass membrane protein</topology>
    </subcellularLocation>
</comment>
<feature type="domain" description="PGG" evidence="8">
    <location>
        <begin position="4"/>
        <end position="64"/>
    </location>
</feature>
<feature type="transmembrane region" description="Helical" evidence="7">
    <location>
        <begin position="43"/>
        <end position="66"/>
    </location>
</feature>
<gene>
    <name evidence="9" type="ORF">L1049_018294</name>
</gene>
<evidence type="ECO:0000259" key="8">
    <source>
        <dbReference type="Pfam" id="PF13962"/>
    </source>
</evidence>
<dbReference type="Proteomes" id="UP001415857">
    <property type="component" value="Unassembled WGS sequence"/>
</dbReference>
<feature type="transmembrane region" description="Helical" evidence="7">
    <location>
        <begin position="78"/>
        <end position="99"/>
    </location>
</feature>
<feature type="domain" description="PGG" evidence="8">
    <location>
        <begin position="194"/>
        <end position="241"/>
    </location>
</feature>
<accession>A0AAP0R9V3</accession>
<protein>
    <recommendedName>
        <fullName evidence="8">PGG domain-containing protein</fullName>
    </recommendedName>
</protein>
<name>A0AAP0R9V3_LIQFO</name>
<evidence type="ECO:0000256" key="1">
    <source>
        <dbReference type="ARBA" id="ARBA00004141"/>
    </source>
</evidence>
<keyword evidence="5" id="KW-0040">ANK repeat</keyword>
<evidence type="ECO:0000256" key="7">
    <source>
        <dbReference type="SAM" id="Phobius"/>
    </source>
</evidence>
<organism evidence="9 10">
    <name type="scientific">Liquidambar formosana</name>
    <name type="common">Formosan gum</name>
    <dbReference type="NCBI Taxonomy" id="63359"/>
    <lineage>
        <taxon>Eukaryota</taxon>
        <taxon>Viridiplantae</taxon>
        <taxon>Streptophyta</taxon>
        <taxon>Embryophyta</taxon>
        <taxon>Tracheophyta</taxon>
        <taxon>Spermatophyta</taxon>
        <taxon>Magnoliopsida</taxon>
        <taxon>eudicotyledons</taxon>
        <taxon>Gunneridae</taxon>
        <taxon>Pentapetalae</taxon>
        <taxon>Saxifragales</taxon>
        <taxon>Altingiaceae</taxon>
        <taxon>Liquidambar</taxon>
    </lineage>
</organism>
<evidence type="ECO:0000256" key="2">
    <source>
        <dbReference type="ARBA" id="ARBA00022692"/>
    </source>
</evidence>
<keyword evidence="3" id="KW-0677">Repeat</keyword>
<evidence type="ECO:0000256" key="6">
    <source>
        <dbReference type="ARBA" id="ARBA00023136"/>
    </source>
</evidence>
<dbReference type="Pfam" id="PF13962">
    <property type="entry name" value="PGG"/>
    <property type="match status" value="2"/>
</dbReference>
<dbReference type="AlphaFoldDB" id="A0AAP0R9V3"/>
<reference evidence="9 10" key="1">
    <citation type="journal article" date="2024" name="Plant J.">
        <title>Genome sequences and population genomics reveal climatic adaptation and genomic divergence between two closely related sweetgum species.</title>
        <authorList>
            <person name="Xu W.Q."/>
            <person name="Ren C.Q."/>
            <person name="Zhang X.Y."/>
            <person name="Comes H.P."/>
            <person name="Liu X.H."/>
            <person name="Li Y.G."/>
            <person name="Kettle C.J."/>
            <person name="Jalonen R."/>
            <person name="Gaisberger H."/>
            <person name="Ma Y.Z."/>
            <person name="Qiu Y.X."/>
        </authorList>
    </citation>
    <scope>NUCLEOTIDE SEQUENCE [LARGE SCALE GENOMIC DNA]</scope>
    <source>
        <strain evidence="9">Hangzhou</strain>
    </source>
</reference>
<dbReference type="GO" id="GO:0005886">
    <property type="term" value="C:plasma membrane"/>
    <property type="evidence" value="ECO:0007669"/>
    <property type="project" value="TreeGrafter"/>
</dbReference>
<proteinExistence type="predicted"/>
<keyword evidence="4 7" id="KW-1133">Transmembrane helix</keyword>
<dbReference type="PANTHER" id="PTHR24186:SF37">
    <property type="entry name" value="PGG DOMAIN-CONTAINING PROTEIN"/>
    <property type="match status" value="1"/>
</dbReference>
<dbReference type="PANTHER" id="PTHR24186">
    <property type="entry name" value="PROTEIN PHOSPHATASE 1 REGULATORY SUBUNIT"/>
    <property type="match status" value="1"/>
</dbReference>
<evidence type="ECO:0000313" key="9">
    <source>
        <dbReference type="EMBL" id="KAK9273484.1"/>
    </source>
</evidence>
<keyword evidence="2 7" id="KW-0812">Transmembrane</keyword>
<keyword evidence="6 7" id="KW-0472">Membrane</keyword>